<accession>A0A7S1LB60</accession>
<reference evidence="2" key="1">
    <citation type="submission" date="2021-01" db="EMBL/GenBank/DDBJ databases">
        <authorList>
            <person name="Corre E."/>
            <person name="Pelletier E."/>
            <person name="Niang G."/>
            <person name="Scheremetjew M."/>
            <person name="Finn R."/>
            <person name="Kale V."/>
            <person name="Holt S."/>
            <person name="Cochrane G."/>
            <person name="Meng A."/>
            <person name="Brown T."/>
            <person name="Cohen L."/>
        </authorList>
    </citation>
    <scope>NUCLEOTIDE SEQUENCE</scope>
    <source>
        <strain evidence="2">CCAP 1951/1</strain>
    </source>
</reference>
<evidence type="ECO:0000256" key="1">
    <source>
        <dbReference type="SAM" id="MobiDB-lite"/>
    </source>
</evidence>
<organism evidence="2">
    <name type="scientific">Neobodo designis</name>
    <name type="common">Flagellated protozoan</name>
    <name type="synonym">Bodo designis</name>
    <dbReference type="NCBI Taxonomy" id="312471"/>
    <lineage>
        <taxon>Eukaryota</taxon>
        <taxon>Discoba</taxon>
        <taxon>Euglenozoa</taxon>
        <taxon>Kinetoplastea</taxon>
        <taxon>Metakinetoplastina</taxon>
        <taxon>Neobodonida</taxon>
        <taxon>Neobodo</taxon>
    </lineage>
</organism>
<proteinExistence type="predicted"/>
<dbReference type="EMBL" id="HBGF01009265">
    <property type="protein sequence ID" value="CAD9099010.1"/>
    <property type="molecule type" value="Transcribed_RNA"/>
</dbReference>
<feature type="region of interest" description="Disordered" evidence="1">
    <location>
        <begin position="107"/>
        <end position="147"/>
    </location>
</feature>
<evidence type="ECO:0000313" key="2">
    <source>
        <dbReference type="EMBL" id="CAD9099010.1"/>
    </source>
</evidence>
<sequence>MFLAALLAAAKAHPFDPDAPVRAVARVSDVHEREVRYLVGVLLNALKWRVPATRDETVAAIGNAVWQGLATARSDTMSVLTSTLPVSDGDRRLVVADPAWLRAKPPPAATTTVLRSPLRASTHTPLPSLSSPLQPPPPAPDPARGVYGYFRHEAGSLDTADTVDVNLIAIDQPVHQRVVSENLLRQIDPNTVQVLNDVDQ</sequence>
<gene>
    <name evidence="2" type="ORF">NDES1114_LOCUS6173</name>
</gene>
<feature type="compositionally biased region" description="Polar residues" evidence="1">
    <location>
        <begin position="109"/>
        <end position="124"/>
    </location>
</feature>
<dbReference type="AlphaFoldDB" id="A0A7S1LB60"/>
<name>A0A7S1LB60_NEODS</name>
<protein>
    <submittedName>
        <fullName evidence="2">Uncharacterized protein</fullName>
    </submittedName>
</protein>